<evidence type="ECO:0000256" key="2">
    <source>
        <dbReference type="SAM" id="Phobius"/>
    </source>
</evidence>
<protein>
    <submittedName>
        <fullName evidence="3">Uncharacterized protein</fullName>
    </submittedName>
</protein>
<feature type="region of interest" description="Disordered" evidence="1">
    <location>
        <begin position="30"/>
        <end position="51"/>
    </location>
</feature>
<name>A0A974P3C5_9CAUL</name>
<sequence length="51" mass="5351">MTGDLILYEMLLRGLAVSALAATIIGWRQGGPAATPRSRAPCSWPASQASH</sequence>
<organism evidence="3">
    <name type="scientific">Phenylobacterium glaciei</name>
    <dbReference type="NCBI Taxonomy" id="2803784"/>
    <lineage>
        <taxon>Bacteria</taxon>
        <taxon>Pseudomonadati</taxon>
        <taxon>Pseudomonadota</taxon>
        <taxon>Alphaproteobacteria</taxon>
        <taxon>Caulobacterales</taxon>
        <taxon>Caulobacteraceae</taxon>
        <taxon>Phenylobacterium</taxon>
    </lineage>
</organism>
<evidence type="ECO:0000313" key="3">
    <source>
        <dbReference type="EMBL" id="QQZ49933.1"/>
    </source>
</evidence>
<gene>
    <name evidence="3" type="ORF">JKL49_25055</name>
</gene>
<feature type="transmembrane region" description="Helical" evidence="2">
    <location>
        <begin position="6"/>
        <end position="27"/>
    </location>
</feature>
<keyword evidence="2" id="KW-0472">Membrane</keyword>
<keyword evidence="2" id="KW-0812">Transmembrane</keyword>
<reference evidence="3" key="1">
    <citation type="submission" date="2021-01" db="EMBL/GenBank/DDBJ databases">
        <title>Genome sequence of Phenylobacterium sp. 20VBR1 isolated from a valley glaceir, Ny-Alesund, Svalbard.</title>
        <authorList>
            <person name="Thomas F.A."/>
            <person name="Krishnan K.P."/>
            <person name="Sinha R.K."/>
        </authorList>
    </citation>
    <scope>NUCLEOTIDE SEQUENCE</scope>
    <source>
        <strain evidence="3">20VBR1</strain>
    </source>
</reference>
<evidence type="ECO:0000256" key="1">
    <source>
        <dbReference type="SAM" id="MobiDB-lite"/>
    </source>
</evidence>
<accession>A0A974P3C5</accession>
<proteinExistence type="predicted"/>
<keyword evidence="2" id="KW-1133">Transmembrane helix</keyword>
<dbReference type="EMBL" id="CP068570">
    <property type="protein sequence ID" value="QQZ49933.1"/>
    <property type="molecule type" value="Genomic_DNA"/>
</dbReference>
<dbReference type="AlphaFoldDB" id="A0A974P3C5"/>